<feature type="domain" description="Transthyretin/hydroxyisourate hydrolase" evidence="8">
    <location>
        <begin position="4"/>
        <end position="107"/>
    </location>
</feature>
<dbReference type="InterPro" id="IPR023416">
    <property type="entry name" value="Transthyretin/HIU_hydrolase_d"/>
</dbReference>
<name>A0ABW3G9W3_9NOCA</name>
<dbReference type="Pfam" id="PF00576">
    <property type="entry name" value="Transthyretin"/>
    <property type="match status" value="1"/>
</dbReference>
<dbReference type="PROSITE" id="PS00768">
    <property type="entry name" value="TRANSTHYRETIN_1"/>
    <property type="match status" value="1"/>
</dbReference>
<protein>
    <recommendedName>
        <fullName evidence="7">5-hydroxyisourate hydrolase</fullName>
        <shortName evidence="7">HIU hydrolase</shortName>
        <shortName evidence="7">HIUHase</shortName>
        <ecNumber evidence="7">3.5.2.17</ecNumber>
    </recommendedName>
</protein>
<dbReference type="PANTHER" id="PTHR10395:SF7">
    <property type="entry name" value="5-HYDROXYISOURATE HYDROLASE"/>
    <property type="match status" value="1"/>
</dbReference>
<accession>A0ABW3G9W3</accession>
<proteinExistence type="inferred from homology"/>
<keyword evidence="6 7" id="KW-0378">Hydrolase</keyword>
<dbReference type="GO" id="GO:0033971">
    <property type="term" value="F:hydroxyisourate hydrolase activity"/>
    <property type="evidence" value="ECO:0007669"/>
    <property type="project" value="UniProtKB-EC"/>
</dbReference>
<evidence type="ECO:0000256" key="4">
    <source>
        <dbReference type="ARBA" id="ARBA00011881"/>
    </source>
</evidence>
<dbReference type="InterPro" id="IPR000895">
    <property type="entry name" value="Transthyretin/HIU_hydrolase"/>
</dbReference>
<dbReference type="PANTHER" id="PTHR10395">
    <property type="entry name" value="URICASE AND TRANSTHYRETIN-RELATED"/>
    <property type="match status" value="1"/>
</dbReference>
<dbReference type="CDD" id="cd05822">
    <property type="entry name" value="TLP_HIUase"/>
    <property type="match status" value="1"/>
</dbReference>
<keyword evidence="10" id="KW-1185">Reference proteome</keyword>
<evidence type="ECO:0000256" key="7">
    <source>
        <dbReference type="RuleBase" id="RU361270"/>
    </source>
</evidence>
<evidence type="ECO:0000259" key="8">
    <source>
        <dbReference type="Pfam" id="PF00576"/>
    </source>
</evidence>
<evidence type="ECO:0000313" key="9">
    <source>
        <dbReference type="EMBL" id="MFD0925514.1"/>
    </source>
</evidence>
<dbReference type="PRINTS" id="PR00189">
    <property type="entry name" value="TRNSTHYRETIN"/>
</dbReference>
<dbReference type="InterPro" id="IPR023418">
    <property type="entry name" value="Thyroxine_BS"/>
</dbReference>
<sequence length="108" mass="11341">MASVSTHVLDAVTGTPAPGVPVTLATADGTAIADGVTDGDGRIGDLAGNLDVGVYRIRFDTDAWFATSGDVESFYPEVVVSFRITDATRHHHVPIVLSPFAYSTYRGS</sequence>
<comment type="function">
    <text evidence="2">Catalyzes the hydrolysis of 5-hydroxyisourate (HIU) to 2-oxo-4-hydroxy-4-carboxy-5-ureidoimidazoline (OHCU).</text>
</comment>
<organism evidence="9 10">
    <name type="scientific">Williamsia deligens</name>
    <dbReference type="NCBI Taxonomy" id="321325"/>
    <lineage>
        <taxon>Bacteria</taxon>
        <taxon>Bacillati</taxon>
        <taxon>Actinomycetota</taxon>
        <taxon>Actinomycetes</taxon>
        <taxon>Mycobacteriales</taxon>
        <taxon>Nocardiaceae</taxon>
        <taxon>Williamsia</taxon>
    </lineage>
</organism>
<evidence type="ECO:0000256" key="3">
    <source>
        <dbReference type="ARBA" id="ARBA00009850"/>
    </source>
</evidence>
<comment type="caution">
    <text evidence="9">The sequence shown here is derived from an EMBL/GenBank/DDBJ whole genome shotgun (WGS) entry which is preliminary data.</text>
</comment>
<evidence type="ECO:0000313" key="10">
    <source>
        <dbReference type="Proteomes" id="UP001597068"/>
    </source>
</evidence>
<dbReference type="EC" id="3.5.2.17" evidence="7"/>
<dbReference type="InterPro" id="IPR036817">
    <property type="entry name" value="Transthyretin/HIU_hydrolase_sf"/>
</dbReference>
<comment type="similarity">
    <text evidence="3 7">Belongs to the transthyretin family. 5-hydroxyisourate hydrolase subfamily.</text>
</comment>
<dbReference type="NCBIfam" id="TIGR02962">
    <property type="entry name" value="hdxy_isourate"/>
    <property type="match status" value="1"/>
</dbReference>
<dbReference type="InterPro" id="IPR014306">
    <property type="entry name" value="Hydroxyisourate_hydrolase"/>
</dbReference>
<evidence type="ECO:0000256" key="5">
    <source>
        <dbReference type="ARBA" id="ARBA00022631"/>
    </source>
</evidence>
<dbReference type="EMBL" id="JBHTIL010000001">
    <property type="protein sequence ID" value="MFD0925514.1"/>
    <property type="molecule type" value="Genomic_DNA"/>
</dbReference>
<dbReference type="RefSeq" id="WP_253647922.1">
    <property type="nucleotide sequence ID" value="NZ_BAAAMO010000002.1"/>
</dbReference>
<evidence type="ECO:0000256" key="6">
    <source>
        <dbReference type="ARBA" id="ARBA00022801"/>
    </source>
</evidence>
<comment type="subunit">
    <text evidence="4 7">Homotetramer.</text>
</comment>
<reference evidence="10" key="1">
    <citation type="journal article" date="2019" name="Int. J. Syst. Evol. Microbiol.">
        <title>The Global Catalogue of Microorganisms (GCM) 10K type strain sequencing project: providing services to taxonomists for standard genome sequencing and annotation.</title>
        <authorList>
            <consortium name="The Broad Institute Genomics Platform"/>
            <consortium name="The Broad Institute Genome Sequencing Center for Infectious Disease"/>
            <person name="Wu L."/>
            <person name="Ma J."/>
        </authorList>
    </citation>
    <scope>NUCLEOTIDE SEQUENCE [LARGE SCALE GENOMIC DNA]</scope>
    <source>
        <strain evidence="10">CCUG 50873</strain>
    </source>
</reference>
<evidence type="ECO:0000256" key="2">
    <source>
        <dbReference type="ARBA" id="ARBA00002704"/>
    </source>
</evidence>
<gene>
    <name evidence="9" type="primary">uraH</name>
    <name evidence="9" type="ORF">ACFQ04_07160</name>
</gene>
<comment type="catalytic activity">
    <reaction evidence="1 7">
        <text>5-hydroxyisourate + H2O = 5-hydroxy-2-oxo-4-ureido-2,5-dihydro-1H-imidazole-5-carboxylate + H(+)</text>
        <dbReference type="Rhea" id="RHEA:23736"/>
        <dbReference type="ChEBI" id="CHEBI:15377"/>
        <dbReference type="ChEBI" id="CHEBI:15378"/>
        <dbReference type="ChEBI" id="CHEBI:18072"/>
        <dbReference type="ChEBI" id="CHEBI:58639"/>
        <dbReference type="EC" id="3.5.2.17"/>
    </reaction>
</comment>
<keyword evidence="5 7" id="KW-0659">Purine metabolism</keyword>
<evidence type="ECO:0000256" key="1">
    <source>
        <dbReference type="ARBA" id="ARBA00001043"/>
    </source>
</evidence>
<dbReference type="Gene3D" id="2.60.40.180">
    <property type="entry name" value="Transthyretin/hydroxyisourate hydrolase domain"/>
    <property type="match status" value="1"/>
</dbReference>
<dbReference type="Proteomes" id="UP001597068">
    <property type="component" value="Unassembled WGS sequence"/>
</dbReference>
<dbReference type="SUPFAM" id="SSF49472">
    <property type="entry name" value="Transthyretin (synonym: prealbumin)"/>
    <property type="match status" value="1"/>
</dbReference>